<evidence type="ECO:0000313" key="3">
    <source>
        <dbReference type="Proteomes" id="UP001271007"/>
    </source>
</evidence>
<feature type="signal peptide" evidence="1">
    <location>
        <begin position="1"/>
        <end position="17"/>
    </location>
</feature>
<organism evidence="2 3">
    <name type="scientific">Extremus antarcticus</name>
    <dbReference type="NCBI Taxonomy" id="702011"/>
    <lineage>
        <taxon>Eukaryota</taxon>
        <taxon>Fungi</taxon>
        <taxon>Dikarya</taxon>
        <taxon>Ascomycota</taxon>
        <taxon>Pezizomycotina</taxon>
        <taxon>Dothideomycetes</taxon>
        <taxon>Dothideomycetidae</taxon>
        <taxon>Mycosphaerellales</taxon>
        <taxon>Extremaceae</taxon>
        <taxon>Extremus</taxon>
    </lineage>
</organism>
<gene>
    <name evidence="2" type="ORF">LTR09_006918</name>
</gene>
<dbReference type="Proteomes" id="UP001271007">
    <property type="component" value="Unassembled WGS sequence"/>
</dbReference>
<evidence type="ECO:0000256" key="1">
    <source>
        <dbReference type="SAM" id="SignalP"/>
    </source>
</evidence>
<comment type="caution">
    <text evidence="2">The sequence shown here is derived from an EMBL/GenBank/DDBJ whole genome shotgun (WGS) entry which is preliminary data.</text>
</comment>
<dbReference type="EMBL" id="JAWDJX010000023">
    <property type="protein sequence ID" value="KAK3051964.1"/>
    <property type="molecule type" value="Genomic_DNA"/>
</dbReference>
<name>A0AAJ0DKJ8_9PEZI</name>
<dbReference type="Pfam" id="PF11579">
    <property type="entry name" value="DUF3238"/>
    <property type="match status" value="1"/>
</dbReference>
<reference evidence="2" key="1">
    <citation type="submission" date="2023-04" db="EMBL/GenBank/DDBJ databases">
        <title>Black Yeasts Isolated from many extreme environments.</title>
        <authorList>
            <person name="Coleine C."/>
            <person name="Stajich J.E."/>
            <person name="Selbmann L."/>
        </authorList>
    </citation>
    <scope>NUCLEOTIDE SEQUENCE</scope>
    <source>
        <strain evidence="2">CCFEE 5312</strain>
    </source>
</reference>
<dbReference type="AlphaFoldDB" id="A0AAJ0DKJ8"/>
<keyword evidence="1" id="KW-0732">Signal</keyword>
<proteinExistence type="predicted"/>
<sequence>MQTAIICQLLLVTLAAAKIGDSCTYDGIKGKCVTSSSCTSGFVVTGYCPDDPANVKCCLSKACTSTAGSKGLCLNTGSGCDGTFVKNRCPGPSDVQCCIAEDSEGSDDLNDIEVVFWINAFIPLYIEGVTKLVPNHGDRSMVVALAENLESVLAIAGCFATDQRSYSSSKASSARMHSEAPVHIDTNSYDWSQAHHCDSTIKLDCDDGSVREKKTADIKGMKFTPREGSSSRVVLDYTAGAGNPFDAFAPEINLVGTLTVDRLAKTVTYSGKVDDFPTFEAYATFNGFGPYTVDTLWPEKGSNPSSLGGIGAKRPFSGILYI</sequence>
<evidence type="ECO:0000313" key="2">
    <source>
        <dbReference type="EMBL" id="KAK3051964.1"/>
    </source>
</evidence>
<protein>
    <submittedName>
        <fullName evidence="2">Uncharacterized protein</fullName>
    </submittedName>
</protein>
<accession>A0AAJ0DKJ8</accession>
<keyword evidence="3" id="KW-1185">Reference proteome</keyword>
<feature type="chain" id="PRO_5042467477" evidence="1">
    <location>
        <begin position="18"/>
        <end position="322"/>
    </location>
</feature>
<dbReference type="InterPro" id="IPR021631">
    <property type="entry name" value="DUF3238"/>
</dbReference>